<dbReference type="PANTHER" id="PTHR14948">
    <property type="entry name" value="NG5"/>
    <property type="match status" value="1"/>
</dbReference>
<keyword evidence="5 7" id="KW-0472">Membrane</keyword>
<evidence type="ECO:0000256" key="5">
    <source>
        <dbReference type="ARBA" id="ARBA00023136"/>
    </source>
</evidence>
<keyword evidence="4 7" id="KW-1133">Transmembrane helix</keyword>
<evidence type="ECO:0000256" key="6">
    <source>
        <dbReference type="SAM" id="MobiDB-lite"/>
    </source>
</evidence>
<evidence type="ECO:0000256" key="4">
    <source>
        <dbReference type="ARBA" id="ARBA00022989"/>
    </source>
</evidence>
<comment type="caution">
    <text evidence="8">The sequence shown here is derived from an EMBL/GenBank/DDBJ whole genome shotgun (WGS) entry which is preliminary data.</text>
</comment>
<organism evidence="8 9">
    <name type="scientific">Owenia fusiformis</name>
    <name type="common">Polychaete worm</name>
    <dbReference type="NCBI Taxonomy" id="6347"/>
    <lineage>
        <taxon>Eukaryota</taxon>
        <taxon>Metazoa</taxon>
        <taxon>Spiralia</taxon>
        <taxon>Lophotrochozoa</taxon>
        <taxon>Annelida</taxon>
        <taxon>Polychaeta</taxon>
        <taxon>Sedentaria</taxon>
        <taxon>Canalipalpata</taxon>
        <taxon>Sabellida</taxon>
        <taxon>Oweniida</taxon>
        <taxon>Oweniidae</taxon>
        <taxon>Owenia</taxon>
    </lineage>
</organism>
<gene>
    <name evidence="8" type="ORF">OFUS_LOCUS23115</name>
</gene>
<comment type="subcellular location">
    <subcellularLocation>
        <location evidence="1">Membrane</location>
    </subcellularLocation>
</comment>
<evidence type="ECO:0000256" key="7">
    <source>
        <dbReference type="SAM" id="Phobius"/>
    </source>
</evidence>
<dbReference type="PANTHER" id="PTHR14948:SF46">
    <property type="entry name" value="DISPANIN SUBFAMILY A MEMBER 2B-LIKE-RELATED"/>
    <property type="match status" value="1"/>
</dbReference>
<evidence type="ECO:0000256" key="1">
    <source>
        <dbReference type="ARBA" id="ARBA00004370"/>
    </source>
</evidence>
<proteinExistence type="inferred from homology"/>
<feature type="compositionally biased region" description="Basic and acidic residues" evidence="6">
    <location>
        <begin position="1"/>
        <end position="23"/>
    </location>
</feature>
<dbReference type="AlphaFoldDB" id="A0A8J1TCR3"/>
<dbReference type="EMBL" id="CAIIXF020000011">
    <property type="protein sequence ID" value="CAH1799059.1"/>
    <property type="molecule type" value="Genomic_DNA"/>
</dbReference>
<accession>A0A8J1TCR3</accession>
<protein>
    <submittedName>
        <fullName evidence="8">Uncharacterized protein</fullName>
    </submittedName>
</protein>
<dbReference type="GO" id="GO:0016020">
    <property type="term" value="C:membrane"/>
    <property type="evidence" value="ECO:0007669"/>
    <property type="project" value="UniProtKB-SubCell"/>
</dbReference>
<feature type="compositionally biased region" description="Low complexity" evidence="6">
    <location>
        <begin position="38"/>
        <end position="94"/>
    </location>
</feature>
<feature type="transmembrane region" description="Helical" evidence="7">
    <location>
        <begin position="205"/>
        <end position="230"/>
    </location>
</feature>
<evidence type="ECO:0000256" key="2">
    <source>
        <dbReference type="ARBA" id="ARBA00006843"/>
    </source>
</evidence>
<sequence>MDTKQLIEDPRKEVEPIDNREDIPPPPYSTGEAPGTSPPLQQQYGQPGHPYGQPGPQYDQPGAQYDQPGAQQGPQYGQPGPQYDQPGAQYGQPGVQQGPLNGQTVVQQVPQYVHQKGQGYGQQVQAMDPPPAYPVTNQTVITTQPTQTVILQNSPPPPDHLVWSIVTTLFCCLCLGIPAIVMSIQSRNYAHDGDMGNARQKSNTARTLNAVGLAIGISSYVAVLVLRFVVGLEYNLNHY</sequence>
<feature type="transmembrane region" description="Helical" evidence="7">
    <location>
        <begin position="161"/>
        <end position="184"/>
    </location>
</feature>
<dbReference type="Pfam" id="PF04505">
    <property type="entry name" value="CD225"/>
    <property type="match status" value="1"/>
</dbReference>
<dbReference type="Proteomes" id="UP000749559">
    <property type="component" value="Unassembled WGS sequence"/>
</dbReference>
<evidence type="ECO:0000313" key="9">
    <source>
        <dbReference type="Proteomes" id="UP000749559"/>
    </source>
</evidence>
<dbReference type="InterPro" id="IPR051423">
    <property type="entry name" value="CD225/Dispanin"/>
</dbReference>
<dbReference type="InterPro" id="IPR007593">
    <property type="entry name" value="CD225/Dispanin_fam"/>
</dbReference>
<evidence type="ECO:0000313" key="8">
    <source>
        <dbReference type="EMBL" id="CAH1799059.1"/>
    </source>
</evidence>
<reference evidence="8" key="1">
    <citation type="submission" date="2022-03" db="EMBL/GenBank/DDBJ databases">
        <authorList>
            <person name="Martin C."/>
        </authorList>
    </citation>
    <scope>NUCLEOTIDE SEQUENCE</scope>
</reference>
<comment type="similarity">
    <text evidence="2">Belongs to the CD225/Dispanin family.</text>
</comment>
<name>A0A8J1TCR3_OWEFU</name>
<keyword evidence="3 7" id="KW-0812">Transmembrane</keyword>
<evidence type="ECO:0000256" key="3">
    <source>
        <dbReference type="ARBA" id="ARBA00022692"/>
    </source>
</evidence>
<keyword evidence="9" id="KW-1185">Reference proteome</keyword>
<dbReference type="OrthoDB" id="10038436at2759"/>
<feature type="region of interest" description="Disordered" evidence="6">
    <location>
        <begin position="1"/>
        <end position="100"/>
    </location>
</feature>